<keyword evidence="4" id="KW-0963">Cytoplasm</keyword>
<feature type="repeat" description="WD" evidence="9">
    <location>
        <begin position="233"/>
        <end position="263"/>
    </location>
</feature>
<organism evidence="13 14">
    <name type="scientific">Petromyzon marinus</name>
    <name type="common">Sea lamprey</name>
    <dbReference type="NCBI Taxonomy" id="7757"/>
    <lineage>
        <taxon>Eukaryota</taxon>
        <taxon>Metazoa</taxon>
        <taxon>Chordata</taxon>
        <taxon>Craniata</taxon>
        <taxon>Vertebrata</taxon>
        <taxon>Cyclostomata</taxon>
        <taxon>Hyperoartia</taxon>
        <taxon>Petromyzontiformes</taxon>
        <taxon>Petromyzontidae</taxon>
        <taxon>Petromyzon</taxon>
    </lineage>
</organism>
<keyword evidence="5 9" id="KW-0853">WD repeat</keyword>
<evidence type="ECO:0000259" key="11">
    <source>
        <dbReference type="Pfam" id="PF23409"/>
    </source>
</evidence>
<dbReference type="KEGG" id="pmrn:116948337"/>
<evidence type="ECO:0000256" key="1">
    <source>
        <dbReference type="ARBA" id="ARBA00003210"/>
    </source>
</evidence>
<evidence type="ECO:0000313" key="13">
    <source>
        <dbReference type="Proteomes" id="UP001318040"/>
    </source>
</evidence>
<evidence type="ECO:0000256" key="7">
    <source>
        <dbReference type="ARBA" id="ARBA00022737"/>
    </source>
</evidence>
<dbReference type="GO" id="GO:0005874">
    <property type="term" value="C:microtubule"/>
    <property type="evidence" value="ECO:0007669"/>
    <property type="project" value="UniProtKB-KW"/>
</dbReference>
<dbReference type="FunFam" id="2.130.10.10:FF:000040">
    <property type="entry name" value="echinoderm microtubule-associated protein-like 6 isoform X1"/>
    <property type="match status" value="1"/>
</dbReference>
<keyword evidence="8" id="KW-0206">Cytoskeleton</keyword>
<dbReference type="Pfam" id="PF03451">
    <property type="entry name" value="HELP"/>
    <property type="match status" value="3"/>
</dbReference>
<feature type="repeat" description="WD" evidence="9">
    <location>
        <begin position="1150"/>
        <end position="1192"/>
    </location>
</feature>
<dbReference type="GO" id="GO:0008017">
    <property type="term" value="F:microtubule binding"/>
    <property type="evidence" value="ECO:0007669"/>
    <property type="project" value="TreeGrafter"/>
</dbReference>
<dbReference type="FunFam" id="2.130.10.10:FF:000035">
    <property type="entry name" value="Putative echinoderm microtubule-associated protein-like 6"/>
    <property type="match status" value="1"/>
</dbReference>
<feature type="domain" description="EML-like second beta-propeller" evidence="12">
    <location>
        <begin position="328"/>
        <end position="448"/>
    </location>
</feature>
<dbReference type="PROSITE" id="PS50294">
    <property type="entry name" value="WD_REPEATS_REGION"/>
    <property type="match status" value="1"/>
</dbReference>
<feature type="domain" description="EML-like second beta-propeller" evidence="12">
    <location>
        <begin position="1073"/>
        <end position="1339"/>
    </location>
</feature>
<evidence type="ECO:0000256" key="2">
    <source>
        <dbReference type="ARBA" id="ARBA00004245"/>
    </source>
</evidence>
<evidence type="ECO:0000256" key="9">
    <source>
        <dbReference type="PROSITE-ProRule" id="PRU00221"/>
    </source>
</evidence>
<evidence type="ECO:0000256" key="8">
    <source>
        <dbReference type="ARBA" id="ARBA00023212"/>
    </source>
</evidence>
<feature type="domain" description="EML-like first beta-propeller" evidence="11">
    <location>
        <begin position="1482"/>
        <end position="1753"/>
    </location>
</feature>
<feature type="domain" description="EML-like second beta-propeller" evidence="12">
    <location>
        <begin position="513"/>
        <end position="666"/>
    </location>
</feature>
<keyword evidence="6" id="KW-0493">Microtubule</keyword>
<evidence type="ECO:0000313" key="14">
    <source>
        <dbReference type="RefSeq" id="XP_032820801.1"/>
    </source>
</evidence>
<feature type="region of interest" description="Disordered" evidence="10">
    <location>
        <begin position="672"/>
        <end position="699"/>
    </location>
</feature>
<proteinExistence type="inferred from homology"/>
<feature type="compositionally biased region" description="Acidic residues" evidence="10">
    <location>
        <begin position="1353"/>
        <end position="1368"/>
    </location>
</feature>
<dbReference type="FunFam" id="2.130.10.10:FF:000037">
    <property type="entry name" value="Putative echinoderm microtubule-associated protein-like 6"/>
    <property type="match status" value="1"/>
</dbReference>
<feature type="region of interest" description="Disordered" evidence="10">
    <location>
        <begin position="1389"/>
        <end position="1431"/>
    </location>
</feature>
<feature type="repeat" description="WD" evidence="9">
    <location>
        <begin position="1849"/>
        <end position="1890"/>
    </location>
</feature>
<feature type="domain" description="EML-like second beta-propeller" evidence="12">
    <location>
        <begin position="1773"/>
        <end position="2040"/>
    </location>
</feature>
<dbReference type="Pfam" id="PF23409">
    <property type="entry name" value="Beta-prop_EML"/>
    <property type="match status" value="3"/>
</dbReference>
<feature type="region of interest" description="Disordered" evidence="10">
    <location>
        <begin position="1346"/>
        <end position="1376"/>
    </location>
</feature>
<dbReference type="FunFam" id="2.130.10.10:FF:000044">
    <property type="entry name" value="echinoderm microtubule-associated protein-like 6 isoform X1"/>
    <property type="match status" value="1"/>
</dbReference>
<dbReference type="SUPFAM" id="SSF50998">
    <property type="entry name" value="Quinoprotein alcohol dehydrogenase-like"/>
    <property type="match status" value="1"/>
</dbReference>
<dbReference type="InterPro" id="IPR015943">
    <property type="entry name" value="WD40/YVTN_repeat-like_dom_sf"/>
</dbReference>
<comment type="function">
    <text evidence="1">May modify the assembly dynamics of microtubules, such that microtubules are slightly longer, but more dynamic.</text>
</comment>
<evidence type="ECO:0000256" key="4">
    <source>
        <dbReference type="ARBA" id="ARBA00022490"/>
    </source>
</evidence>
<feature type="domain" description="EML-like first beta-propeller" evidence="11">
    <location>
        <begin position="791"/>
        <end position="1054"/>
    </location>
</feature>
<name>A0AAJ7TPV7_PETMA</name>
<reference evidence="14" key="1">
    <citation type="submission" date="2025-08" db="UniProtKB">
        <authorList>
            <consortium name="RefSeq"/>
        </authorList>
    </citation>
    <scope>IDENTIFICATION</scope>
    <source>
        <tissue evidence="14">Sperm</tissue>
    </source>
</reference>
<evidence type="ECO:0000256" key="3">
    <source>
        <dbReference type="ARBA" id="ARBA00006489"/>
    </source>
</evidence>
<gene>
    <name evidence="14" type="primary">LOC116948337</name>
</gene>
<dbReference type="InterPro" id="IPR055442">
    <property type="entry name" value="Beta-prop_EML-like_2nd"/>
</dbReference>
<dbReference type="Pfam" id="PF23414">
    <property type="entry name" value="Beta-prop_EML_2"/>
    <property type="match status" value="4"/>
</dbReference>
<dbReference type="PANTHER" id="PTHR13720">
    <property type="entry name" value="WD-40 REPEAT PROTEIN"/>
    <property type="match status" value="1"/>
</dbReference>
<evidence type="ECO:0000259" key="12">
    <source>
        <dbReference type="Pfam" id="PF23414"/>
    </source>
</evidence>
<dbReference type="RefSeq" id="XP_032820801.1">
    <property type="nucleotide sequence ID" value="XM_032964910.1"/>
</dbReference>
<dbReference type="Proteomes" id="UP001318040">
    <property type="component" value="Chromosome 33"/>
</dbReference>
<dbReference type="InterPro" id="IPR001680">
    <property type="entry name" value="WD40_rpt"/>
</dbReference>
<dbReference type="InterPro" id="IPR011047">
    <property type="entry name" value="Quinoprotein_ADH-like_sf"/>
</dbReference>
<dbReference type="Gene3D" id="2.130.10.10">
    <property type="entry name" value="YVTN repeat-like/Quinoprotein amine dehydrogenase"/>
    <property type="match status" value="7"/>
</dbReference>
<accession>A0AAJ7TPV7</accession>
<dbReference type="InterPro" id="IPR050630">
    <property type="entry name" value="WD_repeat_EMAP"/>
</dbReference>
<dbReference type="InterPro" id="IPR019775">
    <property type="entry name" value="WD40_repeat_CS"/>
</dbReference>
<feature type="compositionally biased region" description="Polar residues" evidence="10">
    <location>
        <begin position="681"/>
        <end position="690"/>
    </location>
</feature>
<evidence type="ECO:0000256" key="5">
    <source>
        <dbReference type="ARBA" id="ARBA00022574"/>
    </source>
</evidence>
<dbReference type="PROSITE" id="PS00678">
    <property type="entry name" value="WD_REPEATS_1"/>
    <property type="match status" value="2"/>
</dbReference>
<feature type="compositionally biased region" description="Basic and acidic residues" evidence="10">
    <location>
        <begin position="1399"/>
        <end position="1410"/>
    </location>
</feature>
<dbReference type="InterPro" id="IPR055439">
    <property type="entry name" value="Beta-prop_EML_1st"/>
</dbReference>
<dbReference type="InterPro" id="IPR005108">
    <property type="entry name" value="HELP"/>
</dbReference>
<dbReference type="FunFam" id="2.130.10.10:FF:000042">
    <property type="entry name" value="echinoderm microtubule-associated protein-like 6 isoform X1"/>
    <property type="match status" value="1"/>
</dbReference>
<feature type="repeat" description="WD" evidence="9">
    <location>
        <begin position="1066"/>
        <end position="1107"/>
    </location>
</feature>
<feature type="repeat" description="WD" evidence="9">
    <location>
        <begin position="2006"/>
        <end position="2041"/>
    </location>
</feature>
<feature type="repeat" description="WD" evidence="9">
    <location>
        <begin position="330"/>
        <end position="362"/>
    </location>
</feature>
<protein>
    <submittedName>
        <fullName evidence="14">Echinoderm microtubule-associated protein-like 6 isoform X1</fullName>
    </submittedName>
</protein>
<dbReference type="PROSITE" id="PS50082">
    <property type="entry name" value="WD_REPEATS_2"/>
    <property type="match status" value="8"/>
</dbReference>
<keyword evidence="7" id="KW-0677">Repeat</keyword>
<dbReference type="PANTHER" id="PTHR13720:SF16">
    <property type="entry name" value="ECHINODERM MICROTUBULE-ASSOCIATED PROTEIN-LIKE 5"/>
    <property type="match status" value="1"/>
</dbReference>
<feature type="repeat" description="WD" evidence="9">
    <location>
        <begin position="1306"/>
        <end position="1339"/>
    </location>
</feature>
<dbReference type="GO" id="GO:0005929">
    <property type="term" value="C:cilium"/>
    <property type="evidence" value="ECO:0007669"/>
    <property type="project" value="UniProtKB-ARBA"/>
</dbReference>
<dbReference type="CDD" id="cd00200">
    <property type="entry name" value="WD40"/>
    <property type="match status" value="1"/>
</dbReference>
<comment type="subcellular location">
    <subcellularLocation>
        <location evidence="2">Cytoplasm</location>
        <location evidence="2">Cytoskeleton</location>
    </subcellularLocation>
</comment>
<dbReference type="InterPro" id="IPR036322">
    <property type="entry name" value="WD40_repeat_dom_sf"/>
</dbReference>
<comment type="similarity">
    <text evidence="3">Belongs to the WD repeat EMAP family.</text>
</comment>
<evidence type="ECO:0000256" key="6">
    <source>
        <dbReference type="ARBA" id="ARBA00022701"/>
    </source>
</evidence>
<dbReference type="FunFam" id="2.130.10.10:FF:000024">
    <property type="entry name" value="Putative echinoderm microtubule-associated protein-like 6"/>
    <property type="match status" value="1"/>
</dbReference>
<feature type="region of interest" description="Disordered" evidence="10">
    <location>
        <begin position="720"/>
        <end position="746"/>
    </location>
</feature>
<keyword evidence="13" id="KW-1185">Reference proteome</keyword>
<dbReference type="SMART" id="SM00320">
    <property type="entry name" value="WD40"/>
    <property type="match status" value="27"/>
</dbReference>
<sequence>MSDRTPPLGQLRLEWVYGYRGHQCRNNLYYTAARELVYFVAGVGVVYNTRDHRQKFFLGHTDDIISLALHPDRSLVATGQVGRDPYVCVWDSYNAQSVSILKDVHTHGVACLAFDVTGQLLVSVGLDAKNSICVWDWKRGKPIAAAPGHTERIFDISWDAYQPHRLASCGVKHIKFWTMCGNALTPKRGVFGKAGDLQTILCLACARDDLTYSGALNGDVYVWKGVTLARTVQAAHASAIFSLYACEEGFASGGRDGCVRLWDTDFKPITTIDLAESDQGYKGLSVRSVCWRSDRIAVGTQDSEILEVAVRERDSPLLVMQGHCEGELWALAVHPAKPLAVTGSDDRSVRLWSLADHALIARCNMEEAVRSAAFSPDGTQLALGMKDGSFTVLRVRDMSEVVHIRERKDAVHVLRFSPDGAYLAAASAEGGVDVYATSQRYKKVGECSPAPAGACSLQGAVGASGVPLDGGMALVPAAVTPGSVVAIGPGGPAVGGGGGVGSGGGGLAVPGGPAVVVHMDWTLDGRFLHTNDTSGHRAVYRMPFGKVLTEKEELEVSPWVSWTCPYGIEVAGVHPKYGGGGGSVGGGGGGAGNNVSTLDANIAGGVLGAGDEQGLVRLYRFPSFKRGAKFRKYVGHSAPVTCARWSQDSTWLVSIGGTDHSLFQWRFIPEGVPVSDAPPQETYTESNSEGSDSDLSDVPELDSDIEQEMQINYERHVYKEDLPQLRQQNREKKRAATSQRRERAPSSSLRLHFVHGYRGYDCRNNLYYTQTGEVVHHVAAVGIVYNRQQHTQRFYLGHDDDILCLAIHPAKDYIATGQVGRDAAVHVWDTETLRPLAVLKGEHRRGVCAVEFSADGKRLVSVGLDDAHTIVVWEWKRGEKIASARGHKEKIFVARFNPHNAEKLVTVGIHHIKFWQVTGGGLTSRRGDFGALARRDTMMCAVYGKAEDTVYAGAARGDVYLWKGTTLLRTVKAHDGPIFSMHALEKGFVTGGKDGIVGLWDDNFERCLKTYAIKRSSLAPGSKGLLLEDNPSIRAITLGHGHILVGTKNGEILEVDKSGPMMLLVQGHMQSEVWGLAAHPHLPICASVSDDKTLRVWDLSDNHCMLAVRKLKKGGRCCCFSSDGKALAVGLNDGSFLVVNANTLEDMLSFQHRREMITDIKFSPDPGKYLAVASHDGFVDVYRVLSSKRVGTCKGASGCVTHLDWDTKGKLIQVNTSAREQLFYEAPRGKRQNIHPHEAERLEFASWTCVLGPTCEGVWAAHSDGADVNAASLSRDRSILATADDFGFIKLFQYPVKGAYARCKQYVGHSGQVANMRWAYDDSLLLSVGGADTALVLWSHERERTRDFRPLDSEESDTDSEEDGGYDSDVERERVSDYASRSALTNIRPMAGGAKPHLQPKEASPDDRGTRPVLSRSLAMPDKVQKNNVGKKRKPIEDLSLEHVFGYRGFDCRNNLHYLNDGADIVYHTASVAIVHNLATGSQSFYLEHTDDILCLTVNQHPKFKNVVATGQIGDIADMAGAVPSVHVWDATSKQTLAVLRCGHARAVCGVGFSATGRLLVSVGADPEHTLTVWRWQEGARVSSRAGHSERVFAAEFRPDSDSQLVTAGVKSVKFWTLAGGVLLAKKGVLGPVEGARVQTMLSLAFGANSLTFTGSLSGDVYVWREHVLVRLVARAHTGPVFSMYTTLKDGLIVTGGKERPSKEGGAVKLWDQEMKRCRAFQLETGQLLDCVRSVCRGKGKILVGTRDGDIIEVGEKNAASNILMSGHTRGPIWGLAAHPSRDAAVSASDDGTVRMWDIADKRPVNKVSLGQAARSAAYSPDGDMVAIGLENGEFILLVVASMKVWGKKRDRKSTVQDIRFSPDSRYLAVGSCDCAVDFYDLSQGPSLARVGYCRDVPSFVIQLDFSADGRYIQVSTGAYRRVVYEVPTGKPVTEQTVVDRITWASWTCTQGEEVLGIWPRNAEKCNVNCASVSHSGLTVATGDDFGLVKLFDFPCQERFTKHKRFTGHSLHVTAVRFSQGDRFLLTAGGQDSSVFVWKCQ</sequence>
<feature type="domain" description="EML-like first beta-propeller" evidence="11">
    <location>
        <begin position="53"/>
        <end position="307"/>
    </location>
</feature>
<dbReference type="SUPFAM" id="SSF50978">
    <property type="entry name" value="WD40 repeat-like"/>
    <property type="match status" value="5"/>
</dbReference>
<feature type="repeat" description="WD" evidence="9">
    <location>
        <begin position="1773"/>
        <end position="1807"/>
    </location>
</feature>
<evidence type="ECO:0000256" key="10">
    <source>
        <dbReference type="SAM" id="MobiDB-lite"/>
    </source>
</evidence>